<gene>
    <name evidence="9" type="ORF">GCM10011399_15010</name>
</gene>
<proteinExistence type="inferred from homology"/>
<feature type="binding site" evidence="6">
    <location>
        <position position="171"/>
    </location>
    <ligand>
        <name>FMN</name>
        <dbReference type="ChEBI" id="CHEBI:58210"/>
    </ligand>
</feature>
<dbReference type="InterPro" id="IPR051260">
    <property type="entry name" value="Diverse_substr_monoxygenases"/>
</dbReference>
<name>A0A917B5K4_9MICO</name>
<dbReference type="GO" id="GO:0016705">
    <property type="term" value="F:oxidoreductase activity, acting on paired donors, with incorporation or reduction of molecular oxygen"/>
    <property type="evidence" value="ECO:0007669"/>
    <property type="project" value="InterPro"/>
</dbReference>
<keyword evidence="3" id="KW-0560">Oxidoreductase</keyword>
<feature type="region of interest" description="Disordered" evidence="7">
    <location>
        <begin position="30"/>
        <end position="58"/>
    </location>
</feature>
<evidence type="ECO:0000256" key="6">
    <source>
        <dbReference type="PIRSR" id="PIRSR000337-1"/>
    </source>
</evidence>
<keyword evidence="4 9" id="KW-0503">Monooxygenase</keyword>
<feature type="binding site" evidence="6">
    <location>
        <position position="221"/>
    </location>
    <ligand>
        <name>FMN</name>
        <dbReference type="ChEBI" id="CHEBI:58210"/>
    </ligand>
</feature>
<protein>
    <submittedName>
        <fullName evidence="9">Monooxygenase</fullName>
    </submittedName>
</protein>
<feature type="binding site" evidence="6">
    <location>
        <position position="225"/>
    </location>
    <ligand>
        <name>FMN</name>
        <dbReference type="ChEBI" id="CHEBI:58210"/>
    </ligand>
</feature>
<evidence type="ECO:0000256" key="5">
    <source>
        <dbReference type="ARBA" id="ARBA00033748"/>
    </source>
</evidence>
<dbReference type="Gene3D" id="3.20.20.30">
    <property type="entry name" value="Luciferase-like domain"/>
    <property type="match status" value="1"/>
</dbReference>
<dbReference type="Pfam" id="PF00296">
    <property type="entry name" value="Bac_luciferase"/>
    <property type="match status" value="1"/>
</dbReference>
<keyword evidence="1 6" id="KW-0285">Flavoprotein</keyword>
<sequence length="520" mass="57728">MLLHTREVSARDSARDTPMAIVITAPKRYPKRYPKHHPEAAPGDGTTHAQHTHQSTHYARHNAPESTLMTALRFNAFVMNTGSHIQHGQWRHPDARQADFNDVEVWIDLVKTLERGKFDAVFFADVVGLYGPADSPYVLNAREGLQIPSNDPSVLLSALAVNTEHLGLAFTSGVLQEHPFNFARQVSTLDHISKGRIAWNIVTGTMENAARNFGYDALTEHDERYEWAREYVDVTYKLWEGSWDDGALVRDRESGIYADASKIHKIYHEGKRYKVEGPHLPSPSPQRTPVLYQAGSSAAGKAFAAANAEAVFIAAPSPEVAAEGIAETRALAVAAGRNPDDIKFFQGLTFVIGRTEEEARAKEAELDEFASLDGYLTHMNFGTKPDGTPYPPETRLVDIKTNASQGILQWLSRAITDREPTVADLGAILSRRGRVVGTPEQIADQLEVWRAAGVDGINITNWRIPSSYEEFIDEVVPVLQRRGLAQTEYTPGTLRQKLFGTDLLNERHPAARYRGAFGEK</sequence>
<comment type="similarity">
    <text evidence="5">Belongs to the NtaA/SnaA/DszA monooxygenase family.</text>
</comment>
<dbReference type="InterPro" id="IPR036661">
    <property type="entry name" value="Luciferase-like_sf"/>
</dbReference>
<feature type="binding site" evidence="6">
    <location>
        <position position="125"/>
    </location>
    <ligand>
        <name>FMN</name>
        <dbReference type="ChEBI" id="CHEBI:58210"/>
    </ligand>
</feature>
<evidence type="ECO:0000313" key="10">
    <source>
        <dbReference type="Proteomes" id="UP000598775"/>
    </source>
</evidence>
<dbReference type="AlphaFoldDB" id="A0A917B5K4"/>
<evidence type="ECO:0000256" key="3">
    <source>
        <dbReference type="ARBA" id="ARBA00023002"/>
    </source>
</evidence>
<feature type="binding site" evidence="6">
    <location>
        <position position="297"/>
    </location>
    <ligand>
        <name>FMN</name>
        <dbReference type="ChEBI" id="CHEBI:58210"/>
    </ligand>
</feature>
<dbReference type="EMBL" id="BMGP01000002">
    <property type="protein sequence ID" value="GGF22359.1"/>
    <property type="molecule type" value="Genomic_DNA"/>
</dbReference>
<dbReference type="SUPFAM" id="SSF51679">
    <property type="entry name" value="Bacterial luciferase-like"/>
    <property type="match status" value="1"/>
</dbReference>
<feature type="compositionally biased region" description="Low complexity" evidence="7">
    <location>
        <begin position="46"/>
        <end position="57"/>
    </location>
</feature>
<evidence type="ECO:0000256" key="1">
    <source>
        <dbReference type="ARBA" id="ARBA00022630"/>
    </source>
</evidence>
<keyword evidence="2 6" id="KW-0288">FMN</keyword>
<evidence type="ECO:0000256" key="2">
    <source>
        <dbReference type="ARBA" id="ARBA00022643"/>
    </source>
</evidence>
<feature type="binding site" evidence="6">
    <location>
        <position position="296"/>
    </location>
    <ligand>
        <name>FMN</name>
        <dbReference type="ChEBI" id="CHEBI:58210"/>
    </ligand>
</feature>
<feature type="domain" description="Luciferase-like" evidence="8">
    <location>
        <begin position="82"/>
        <end position="455"/>
    </location>
</feature>
<organism evidence="9 10">
    <name type="scientific">Subtercola lobariae</name>
    <dbReference type="NCBI Taxonomy" id="1588641"/>
    <lineage>
        <taxon>Bacteria</taxon>
        <taxon>Bacillati</taxon>
        <taxon>Actinomycetota</taxon>
        <taxon>Actinomycetes</taxon>
        <taxon>Micrococcales</taxon>
        <taxon>Microbacteriaceae</taxon>
        <taxon>Subtercola</taxon>
    </lineage>
</organism>
<dbReference type="InterPro" id="IPR011251">
    <property type="entry name" value="Luciferase-like_dom"/>
</dbReference>
<accession>A0A917B5K4</accession>
<dbReference type="PIRSF" id="PIRSF000337">
    <property type="entry name" value="NTA_MOA"/>
    <property type="match status" value="1"/>
</dbReference>
<dbReference type="PANTHER" id="PTHR30011">
    <property type="entry name" value="ALKANESULFONATE MONOOXYGENASE-RELATED"/>
    <property type="match status" value="1"/>
</dbReference>
<keyword evidence="10" id="KW-1185">Reference proteome</keyword>
<reference evidence="9 10" key="1">
    <citation type="journal article" date="2014" name="Int. J. Syst. Evol. Microbiol.">
        <title>Complete genome sequence of Corynebacterium casei LMG S-19264T (=DSM 44701T), isolated from a smear-ripened cheese.</title>
        <authorList>
            <consortium name="US DOE Joint Genome Institute (JGI-PGF)"/>
            <person name="Walter F."/>
            <person name="Albersmeier A."/>
            <person name="Kalinowski J."/>
            <person name="Ruckert C."/>
        </authorList>
    </citation>
    <scope>NUCLEOTIDE SEQUENCE [LARGE SCALE GENOMIC DNA]</scope>
    <source>
        <strain evidence="9 10">CGMCC 1.12976</strain>
    </source>
</reference>
<evidence type="ECO:0000259" key="8">
    <source>
        <dbReference type="Pfam" id="PF00296"/>
    </source>
</evidence>
<evidence type="ECO:0000256" key="4">
    <source>
        <dbReference type="ARBA" id="ARBA00023033"/>
    </source>
</evidence>
<dbReference type="PANTHER" id="PTHR30011:SF16">
    <property type="entry name" value="C2H2 FINGER DOMAIN TRANSCRIPTION FACTOR (EUROFUNG)-RELATED"/>
    <property type="match status" value="1"/>
</dbReference>
<dbReference type="NCBIfam" id="TIGR03860">
    <property type="entry name" value="FMN_nitrolo"/>
    <property type="match status" value="1"/>
</dbReference>
<dbReference type="Proteomes" id="UP000598775">
    <property type="component" value="Unassembled WGS sequence"/>
</dbReference>
<dbReference type="GO" id="GO:0004497">
    <property type="term" value="F:monooxygenase activity"/>
    <property type="evidence" value="ECO:0007669"/>
    <property type="project" value="UniProtKB-KW"/>
</dbReference>
<comment type="caution">
    <text evidence="9">The sequence shown here is derived from an EMBL/GenBank/DDBJ whole genome shotgun (WGS) entry which is preliminary data.</text>
</comment>
<dbReference type="InterPro" id="IPR016215">
    <property type="entry name" value="NTA_MOA"/>
</dbReference>
<evidence type="ECO:0000313" key="9">
    <source>
        <dbReference type="EMBL" id="GGF22359.1"/>
    </source>
</evidence>
<evidence type="ECO:0000256" key="7">
    <source>
        <dbReference type="SAM" id="MobiDB-lite"/>
    </source>
</evidence>